<dbReference type="SUPFAM" id="SSF56349">
    <property type="entry name" value="DNA breaking-rejoining enzymes"/>
    <property type="match status" value="1"/>
</dbReference>
<evidence type="ECO:0000256" key="1">
    <source>
        <dbReference type="ARBA" id="ARBA00022908"/>
    </source>
</evidence>
<dbReference type="Gene3D" id="1.10.150.130">
    <property type="match status" value="1"/>
</dbReference>
<dbReference type="Proteomes" id="UP000461670">
    <property type="component" value="Unassembled WGS sequence"/>
</dbReference>
<organism evidence="5 6">
    <name type="scientific">Paracidovorax wautersii</name>
    <dbReference type="NCBI Taxonomy" id="1177982"/>
    <lineage>
        <taxon>Bacteria</taxon>
        <taxon>Pseudomonadati</taxon>
        <taxon>Pseudomonadota</taxon>
        <taxon>Betaproteobacteria</taxon>
        <taxon>Burkholderiales</taxon>
        <taxon>Comamonadaceae</taxon>
        <taxon>Paracidovorax</taxon>
    </lineage>
</organism>
<feature type="domain" description="Tyr recombinase" evidence="4">
    <location>
        <begin position="162"/>
        <end position="335"/>
    </location>
</feature>
<gene>
    <name evidence="5" type="primary">xerC_2</name>
    <name evidence="5" type="ORF">GAK30_01541</name>
</gene>
<comment type="caution">
    <text evidence="5">The sequence shown here is derived from an EMBL/GenBank/DDBJ whole genome shotgun (WGS) entry which is preliminary data.</text>
</comment>
<dbReference type="EMBL" id="WNDQ01000017">
    <property type="protein sequence ID" value="KAF1021852.1"/>
    <property type="molecule type" value="Genomic_DNA"/>
</dbReference>
<dbReference type="CDD" id="cd00796">
    <property type="entry name" value="INT_Rci_Hp1_C"/>
    <property type="match status" value="1"/>
</dbReference>
<dbReference type="PANTHER" id="PTHR30349">
    <property type="entry name" value="PHAGE INTEGRASE-RELATED"/>
    <property type="match status" value="1"/>
</dbReference>
<evidence type="ECO:0000313" key="5">
    <source>
        <dbReference type="EMBL" id="KAF1021852.1"/>
    </source>
</evidence>
<keyword evidence="2" id="KW-0238">DNA-binding</keyword>
<dbReference type="GO" id="GO:0006310">
    <property type="term" value="P:DNA recombination"/>
    <property type="evidence" value="ECO:0007669"/>
    <property type="project" value="UniProtKB-KW"/>
</dbReference>
<evidence type="ECO:0000256" key="2">
    <source>
        <dbReference type="ARBA" id="ARBA00023125"/>
    </source>
</evidence>
<protein>
    <submittedName>
        <fullName evidence="5">Tyrosine recombinase XerC</fullName>
    </submittedName>
</protein>
<sequence>MATPIKTAAGTWRVQIKVGETRDAATFPTKREAIEWAEARRLELRQERGGKAAGKGAGKTLKDAVDRYMEEITSTKRGENFENTRLLAFLRDPLFPSKKLIGDVGTDDMARWRDGRQAKVKPGTVLREITIMTHLFDVARREWRWISANPMDDMRRPSKPAHRERVISGPEIRRMLRVMGWSRHKPVRSAGQAVAACFLGALQTGMRAGELCGLEWSDVRANYCVLHDGKTKTGKGRHVPLTPAALRNLESMRGWDDATVMGIQTKSLDALFRKYRERAGLSGFTFHDTRHTAATRMAQRLHVLDLCKVFGWTNTARALTYYNPSAADIAARLTGGDAAPIRRSR</sequence>
<dbReference type="GO" id="GO:0015074">
    <property type="term" value="P:DNA integration"/>
    <property type="evidence" value="ECO:0007669"/>
    <property type="project" value="UniProtKB-KW"/>
</dbReference>
<dbReference type="PROSITE" id="PS51898">
    <property type="entry name" value="TYR_RECOMBINASE"/>
    <property type="match status" value="1"/>
</dbReference>
<evidence type="ECO:0000259" key="4">
    <source>
        <dbReference type="PROSITE" id="PS51898"/>
    </source>
</evidence>
<reference evidence="6" key="1">
    <citation type="journal article" date="2020" name="MBio">
        <title>Horizontal gene transfer to a defensive symbiont with a reduced genome amongst a multipartite beetle microbiome.</title>
        <authorList>
            <person name="Waterworth S.C."/>
            <person name="Florez L.V."/>
            <person name="Rees E.R."/>
            <person name="Hertweck C."/>
            <person name="Kaltenpoth M."/>
            <person name="Kwan J.C."/>
        </authorList>
    </citation>
    <scope>NUCLEOTIDE SEQUENCE [LARGE SCALE GENOMIC DNA]</scope>
</reference>
<evidence type="ECO:0000313" key="6">
    <source>
        <dbReference type="Proteomes" id="UP000461670"/>
    </source>
</evidence>
<keyword evidence="1" id="KW-0229">DNA integration</keyword>
<dbReference type="AlphaFoldDB" id="A0A7V8JQV8"/>
<dbReference type="InterPro" id="IPR050090">
    <property type="entry name" value="Tyrosine_recombinase_XerCD"/>
</dbReference>
<accession>A0A7V8JQV8</accession>
<dbReference type="InterPro" id="IPR010998">
    <property type="entry name" value="Integrase_recombinase_N"/>
</dbReference>
<evidence type="ECO:0000256" key="3">
    <source>
        <dbReference type="ARBA" id="ARBA00023172"/>
    </source>
</evidence>
<keyword evidence="3" id="KW-0233">DNA recombination</keyword>
<dbReference type="GO" id="GO:0003677">
    <property type="term" value="F:DNA binding"/>
    <property type="evidence" value="ECO:0007669"/>
    <property type="project" value="UniProtKB-KW"/>
</dbReference>
<dbReference type="InterPro" id="IPR011010">
    <property type="entry name" value="DNA_brk_join_enz"/>
</dbReference>
<dbReference type="Gene3D" id="1.10.443.10">
    <property type="entry name" value="Intergrase catalytic core"/>
    <property type="match status" value="1"/>
</dbReference>
<dbReference type="Pfam" id="PF00589">
    <property type="entry name" value="Phage_integrase"/>
    <property type="match status" value="1"/>
</dbReference>
<dbReference type="InterPro" id="IPR002104">
    <property type="entry name" value="Integrase_catalytic"/>
</dbReference>
<proteinExistence type="predicted"/>
<name>A0A7V8JQV8_9BURK</name>
<dbReference type="PANTHER" id="PTHR30349:SF94">
    <property type="entry name" value="INTEGRASE_RECOMBINASE HI_1414-RELATED"/>
    <property type="match status" value="1"/>
</dbReference>
<dbReference type="InterPro" id="IPR013762">
    <property type="entry name" value="Integrase-like_cat_sf"/>
</dbReference>